<dbReference type="Gene3D" id="3.90.1150.10">
    <property type="entry name" value="Aspartate Aminotransferase, domain 1"/>
    <property type="match status" value="1"/>
</dbReference>
<sequence length="464" mass="48673">MTRPTIPAPDLSEGDVNLSPNREAWSRSLGSQTRELLARDAAVFLRQSLSTPCLDALAACSGSRIRTLDGRELLDFHGNSVHQVGFSHPDVVRAVTDQMWALSFSPRRFTNEPAVRLAERLVALSPSPLGKVLFAPGGALAVGMALKIARAATGRFKTVSMWDSFHGASLDAISVGGEALFRAGIGPLLPGTEHVPPADPYRCVLAPPSGGCDACGLRCAAYLEYVLDKEQDVAAVIAEPFRSTTVNVPPAGYWARVREACRRHGTLLILDETALCLGRAGTFHAFERFGVVPDMVVLGKGLGGGIMPLAAVLADPALDVAGHGALGHYTHEKNPVACAAALAAIEVATGENLPGRAMAHGAHALARLTDMASRLPLVGDVRGMGLSLAVELVTDRATKAPATAQADAALYRCLERGLSFKVSHGNCLTLTPPLTITRNDLDAALDILEAALSSLGDPTPGECP</sequence>
<dbReference type="HOGENOM" id="CLU_016922_4_0_7"/>
<dbReference type="GO" id="GO:0030170">
    <property type="term" value="F:pyridoxal phosphate binding"/>
    <property type="evidence" value="ECO:0007669"/>
    <property type="project" value="InterPro"/>
</dbReference>
<accession>I2PZR4</accession>
<dbReference type="InterPro" id="IPR015424">
    <property type="entry name" value="PyrdxlP-dep_Trfase"/>
</dbReference>
<dbReference type="AlphaFoldDB" id="I2PZR4"/>
<keyword evidence="2 3" id="KW-0663">Pyridoxal phosphate</keyword>
<dbReference type="PIRSF" id="PIRSF000521">
    <property type="entry name" value="Transaminase_4ab_Lys_Orn"/>
    <property type="match status" value="1"/>
</dbReference>
<gene>
    <name evidence="4" type="ORF">DesU5LDRAFT_1326</name>
</gene>
<evidence type="ECO:0000256" key="1">
    <source>
        <dbReference type="ARBA" id="ARBA00008954"/>
    </source>
</evidence>
<dbReference type="Gene3D" id="3.40.640.10">
    <property type="entry name" value="Type I PLP-dependent aspartate aminotransferase-like (Major domain)"/>
    <property type="match status" value="1"/>
</dbReference>
<evidence type="ECO:0000256" key="3">
    <source>
        <dbReference type="RuleBase" id="RU003560"/>
    </source>
</evidence>
<dbReference type="PANTHER" id="PTHR43094">
    <property type="entry name" value="AMINOTRANSFERASE"/>
    <property type="match status" value="1"/>
</dbReference>
<keyword evidence="4" id="KW-0808">Transferase</keyword>
<evidence type="ECO:0000256" key="2">
    <source>
        <dbReference type="ARBA" id="ARBA00022898"/>
    </source>
</evidence>
<dbReference type="PANTHER" id="PTHR43094:SF1">
    <property type="entry name" value="AMINOTRANSFERASE CLASS-III"/>
    <property type="match status" value="1"/>
</dbReference>
<dbReference type="InterPro" id="IPR015421">
    <property type="entry name" value="PyrdxlP-dep_Trfase_major"/>
</dbReference>
<dbReference type="eggNOG" id="COG0160">
    <property type="taxonomic scope" value="Bacteria"/>
</dbReference>
<dbReference type="InterPro" id="IPR015422">
    <property type="entry name" value="PyrdxlP-dep_Trfase_small"/>
</dbReference>
<dbReference type="STRING" id="596152.DesU5LDRAFT_1326"/>
<dbReference type="SUPFAM" id="SSF53383">
    <property type="entry name" value="PLP-dependent transferases"/>
    <property type="match status" value="1"/>
</dbReference>
<dbReference type="CDD" id="cd00610">
    <property type="entry name" value="OAT_like"/>
    <property type="match status" value="1"/>
</dbReference>
<name>I2PZR4_9BACT</name>
<comment type="similarity">
    <text evidence="1 3">Belongs to the class-III pyridoxal-phosphate-dependent aminotransferase family.</text>
</comment>
<dbReference type="GO" id="GO:0008483">
    <property type="term" value="F:transaminase activity"/>
    <property type="evidence" value="ECO:0007669"/>
    <property type="project" value="UniProtKB-KW"/>
</dbReference>
<protein>
    <submittedName>
        <fullName evidence="4">4-aminobutyrate aminotransferase family protein</fullName>
    </submittedName>
</protein>
<reference evidence="4" key="1">
    <citation type="submission" date="2011-11" db="EMBL/GenBank/DDBJ databases">
        <title>Improved High-Quality Draft sequence of Desulfovibrio sp. U5L.</title>
        <authorList>
            <consortium name="US DOE Joint Genome Institute"/>
            <person name="Lucas S."/>
            <person name="Han J."/>
            <person name="Lapidus A."/>
            <person name="Cheng J.-F."/>
            <person name="Goodwin L."/>
            <person name="Pitluck S."/>
            <person name="Peters L."/>
            <person name="Ovchinnikova G."/>
            <person name="Held B."/>
            <person name="Detter J.C."/>
            <person name="Han C."/>
            <person name="Tapia R."/>
            <person name="Land M."/>
            <person name="Hauser L."/>
            <person name="Kyrpides N."/>
            <person name="Ivanova N."/>
            <person name="Pagani I."/>
            <person name="Gabster J."/>
            <person name="Walker C."/>
            <person name="Stolyar S."/>
            <person name="Stahl D."/>
            <person name="Arkin A."/>
            <person name="Dehal P."/>
            <person name="Hazen T."/>
            <person name="Woyke T."/>
        </authorList>
    </citation>
    <scope>NUCLEOTIDE SEQUENCE [LARGE SCALE GENOMIC DNA]</scope>
    <source>
        <strain evidence="4">U5L</strain>
    </source>
</reference>
<dbReference type="OrthoDB" id="9801834at2"/>
<keyword evidence="4" id="KW-0032">Aminotransferase</keyword>
<dbReference type="NCBIfam" id="NF004755">
    <property type="entry name" value="PRK06082.1"/>
    <property type="match status" value="1"/>
</dbReference>
<evidence type="ECO:0000313" key="4">
    <source>
        <dbReference type="EMBL" id="EIG53020.1"/>
    </source>
</evidence>
<organism evidence="4">
    <name type="scientific">Desulfovibrio sp. U5L</name>
    <dbReference type="NCBI Taxonomy" id="596152"/>
    <lineage>
        <taxon>Bacteria</taxon>
        <taxon>Pseudomonadati</taxon>
        <taxon>Thermodesulfobacteriota</taxon>
        <taxon>Desulfovibrionia</taxon>
        <taxon>Desulfovibrionales</taxon>
        <taxon>Desulfovibrionaceae</taxon>
        <taxon>Desulfovibrio</taxon>
    </lineage>
</organism>
<dbReference type="InterPro" id="IPR005814">
    <property type="entry name" value="Aminotrans_3"/>
</dbReference>
<dbReference type="EMBL" id="JH600068">
    <property type="protein sequence ID" value="EIG53020.1"/>
    <property type="molecule type" value="Genomic_DNA"/>
</dbReference>
<dbReference type="Pfam" id="PF00202">
    <property type="entry name" value="Aminotran_3"/>
    <property type="match status" value="1"/>
</dbReference>
<proteinExistence type="inferred from homology"/>